<evidence type="ECO:0000256" key="1">
    <source>
        <dbReference type="ARBA" id="ARBA00007689"/>
    </source>
</evidence>
<dbReference type="EMBL" id="FWFX01000003">
    <property type="protein sequence ID" value="SLN29990.1"/>
    <property type="molecule type" value="Genomic_DNA"/>
</dbReference>
<proteinExistence type="inferred from homology"/>
<dbReference type="Proteomes" id="UP000193061">
    <property type="component" value="Unassembled WGS sequence"/>
</dbReference>
<dbReference type="InterPro" id="IPR011008">
    <property type="entry name" value="Dimeric_a/b-barrel"/>
</dbReference>
<dbReference type="InterPro" id="IPR005545">
    <property type="entry name" value="YCII"/>
</dbReference>
<evidence type="ECO:0000259" key="2">
    <source>
        <dbReference type="Pfam" id="PF03795"/>
    </source>
</evidence>
<dbReference type="PANTHER" id="PTHR37828:SF1">
    <property type="entry name" value="YCII-RELATED DOMAIN-CONTAINING PROTEIN"/>
    <property type="match status" value="1"/>
</dbReference>
<dbReference type="Pfam" id="PF03795">
    <property type="entry name" value="YCII"/>
    <property type="match status" value="1"/>
</dbReference>
<dbReference type="RefSeq" id="WP_085804841.1">
    <property type="nucleotide sequence ID" value="NZ_FWFX01000003.1"/>
</dbReference>
<feature type="domain" description="YCII-related" evidence="2">
    <location>
        <begin position="13"/>
        <end position="74"/>
    </location>
</feature>
<gene>
    <name evidence="3" type="ORF">ROA7450_01289</name>
</gene>
<dbReference type="Gene3D" id="3.30.70.1060">
    <property type="entry name" value="Dimeric alpha+beta barrel"/>
    <property type="match status" value="1"/>
</dbReference>
<dbReference type="SUPFAM" id="SSF54909">
    <property type="entry name" value="Dimeric alpha+beta barrel"/>
    <property type="match status" value="1"/>
</dbReference>
<protein>
    <recommendedName>
        <fullName evidence="2">YCII-related domain-containing protein</fullName>
    </recommendedName>
</protein>
<dbReference type="AlphaFoldDB" id="A0A1X6YSU4"/>
<evidence type="ECO:0000313" key="3">
    <source>
        <dbReference type="EMBL" id="SLN29990.1"/>
    </source>
</evidence>
<organism evidence="3 4">
    <name type="scientific">Roseovarius albus</name>
    <dbReference type="NCBI Taxonomy" id="1247867"/>
    <lineage>
        <taxon>Bacteria</taxon>
        <taxon>Pseudomonadati</taxon>
        <taxon>Pseudomonadota</taxon>
        <taxon>Alphaproteobacteria</taxon>
        <taxon>Rhodobacterales</taxon>
        <taxon>Roseobacteraceae</taxon>
        <taxon>Roseovarius</taxon>
    </lineage>
</organism>
<comment type="similarity">
    <text evidence="1">Belongs to the YciI family.</text>
</comment>
<accession>A0A1X6YSU4</accession>
<keyword evidence="4" id="KW-1185">Reference proteome</keyword>
<evidence type="ECO:0000313" key="4">
    <source>
        <dbReference type="Proteomes" id="UP000193061"/>
    </source>
</evidence>
<dbReference type="PANTHER" id="PTHR37828">
    <property type="entry name" value="GSR2449 PROTEIN"/>
    <property type="match status" value="1"/>
</dbReference>
<dbReference type="OrthoDB" id="9814407at2"/>
<reference evidence="3 4" key="1">
    <citation type="submission" date="2017-03" db="EMBL/GenBank/DDBJ databases">
        <authorList>
            <person name="Afonso C.L."/>
            <person name="Miller P.J."/>
            <person name="Scott M.A."/>
            <person name="Spackman E."/>
            <person name="Goraichik I."/>
            <person name="Dimitrov K.M."/>
            <person name="Suarez D.L."/>
            <person name="Swayne D.E."/>
        </authorList>
    </citation>
    <scope>NUCLEOTIDE SEQUENCE [LARGE SCALE GENOMIC DNA]</scope>
    <source>
        <strain evidence="3 4">CECT 7450</strain>
    </source>
</reference>
<sequence length="97" mass="10565">MFIVFLKFSYNKAAVTEHMSAHNDWIAQGFADGVFQCVGSITPAAGGMILALEDDLETLQARINQDPFVIHNVVHAEITQIDVKKTTPALDHLKGAA</sequence>
<name>A0A1X6YSU4_9RHOB</name>